<evidence type="ECO:0000313" key="13">
    <source>
        <dbReference type="EMBL" id="KIW45301.1"/>
    </source>
</evidence>
<keyword evidence="3 9" id="KW-0863">Zinc-finger</keyword>
<evidence type="ECO:0000256" key="10">
    <source>
        <dbReference type="SAM" id="MobiDB-lite"/>
    </source>
</evidence>
<dbReference type="VEuPathDB" id="FungiDB:PV06_03699"/>
<keyword evidence="6" id="KW-0238">DNA-binding</keyword>
<feature type="compositionally biased region" description="Basic and acidic residues" evidence="10">
    <location>
        <begin position="339"/>
        <end position="348"/>
    </location>
</feature>
<dbReference type="CDD" id="cd00067">
    <property type="entry name" value="GAL4"/>
    <property type="match status" value="1"/>
</dbReference>
<gene>
    <name evidence="13" type="ORF">PV06_03699</name>
</gene>
<evidence type="ECO:0000256" key="3">
    <source>
        <dbReference type="ARBA" id="ARBA00022771"/>
    </source>
</evidence>
<dbReference type="CDD" id="cd12148">
    <property type="entry name" value="fungal_TF_MHR"/>
    <property type="match status" value="1"/>
</dbReference>
<sequence length="893" mass="98754">MTESKKRVLCCQECGLAVARPSHLARHLQSHLPPARRDHFTCTECGRQFSRNDVLLRHLRTAHQAYISRKRTAQKSCFRCVKKKLKCDRDQPCLPCTKSGAACEYAIDESTTEAGTEPSQEKTEPNTADGLPVKEQAMCENNGFDVSNPYQDPASSHMPVLQANNVYIHTHPQSSAGPQAYSETAQYFQSTSDANGPPIMTTDMTSFATMSPTDGNATFTQPYIACENAYLPAEFNFFPSNSAPRIAGMAEGGLDWLGLELDSPNKSDARAQSMGQIYSPGSFQYLPNQPMMLGDSEALMGRLPSSHAVGMQHSRPKDNMSTAAQRTDSQTGTQQWPFDHTRNPEPQKHKLPPLRDILQGTITSSDSGSIIRSLVQLLSTPCLPDVESADMNMMSAMDVLKNSLDLYFTEFHAVLPLVHIPTFNMAQVPTVTLASMSCIGAMYSDDRQGTEQASSLSEMCIQMIAWLGGSDSTNFYKPAYLIACCLHQIYSLGSGNRRLYQNADCNRGILIGCLRGMGILKSRVSTEVEDEDIRDALTVANATNEWLRWKDQEEEKRIAWSVFEYDCSLCTLTSKRGAVDLTELPSHLPCAEPLWDAPSAQAWNVLHSRVSLTARGAPTSSILRNLLAGKEVPLDLPAWSKRLCAQYIGRLLWDLKQLDIMATNEYLKLPSMSAAQQHTKSMLLHGLNTICESMYTPATTAELIHYNLASLICHYSHLYSADEAMDLIVHIFRTSASQTKSPDPSAVSARRRLGAILVKNPQKARNLAWHAAQIIAVANEYLVSAPCEIMRVFMGYIFILAFAKFGPQPSSDSNLDSSPVRLDLSNRVAGQKAAIATWIQHGGYASIGLVKNVYSNGGLNAISHEAQTMLRKLRYWGLAKKFIRILESFDLMD</sequence>
<keyword evidence="2" id="KW-0677">Repeat</keyword>
<keyword evidence="7" id="KW-0804">Transcription</keyword>
<organism evidence="13 14">
    <name type="scientific">Exophiala oligosperma</name>
    <dbReference type="NCBI Taxonomy" id="215243"/>
    <lineage>
        <taxon>Eukaryota</taxon>
        <taxon>Fungi</taxon>
        <taxon>Dikarya</taxon>
        <taxon>Ascomycota</taxon>
        <taxon>Pezizomycotina</taxon>
        <taxon>Eurotiomycetes</taxon>
        <taxon>Chaetothyriomycetidae</taxon>
        <taxon>Chaetothyriales</taxon>
        <taxon>Herpotrichiellaceae</taxon>
        <taxon>Exophiala</taxon>
    </lineage>
</organism>
<dbReference type="InterPro" id="IPR013087">
    <property type="entry name" value="Znf_C2H2_type"/>
</dbReference>
<evidence type="ECO:0000256" key="1">
    <source>
        <dbReference type="ARBA" id="ARBA00022723"/>
    </source>
</evidence>
<dbReference type="GeneID" id="27355773"/>
<keyword evidence="8" id="KW-0539">Nucleus</keyword>
<dbReference type="PROSITE" id="PS50048">
    <property type="entry name" value="ZN2_CY6_FUNGAL_2"/>
    <property type="match status" value="1"/>
</dbReference>
<reference evidence="13 14" key="1">
    <citation type="submission" date="2015-01" db="EMBL/GenBank/DDBJ databases">
        <title>The Genome Sequence of Exophiala oligosperma CBS72588.</title>
        <authorList>
            <consortium name="The Broad Institute Genomics Platform"/>
            <person name="Cuomo C."/>
            <person name="de Hoog S."/>
            <person name="Gorbushina A."/>
            <person name="Stielow B."/>
            <person name="Teixiera M."/>
            <person name="Abouelleil A."/>
            <person name="Chapman S.B."/>
            <person name="Priest M."/>
            <person name="Young S.K."/>
            <person name="Wortman J."/>
            <person name="Nusbaum C."/>
            <person name="Birren B."/>
        </authorList>
    </citation>
    <scope>NUCLEOTIDE SEQUENCE [LARGE SCALE GENOMIC DNA]</scope>
    <source>
        <strain evidence="13 14">CBS 72588</strain>
    </source>
</reference>
<feature type="region of interest" description="Disordered" evidence="10">
    <location>
        <begin position="110"/>
        <end position="129"/>
    </location>
</feature>
<evidence type="ECO:0000259" key="11">
    <source>
        <dbReference type="PROSITE" id="PS50048"/>
    </source>
</evidence>
<feature type="domain" description="Zn(2)-C6 fungal-type" evidence="11">
    <location>
        <begin position="76"/>
        <end position="105"/>
    </location>
</feature>
<evidence type="ECO:0000256" key="5">
    <source>
        <dbReference type="ARBA" id="ARBA00023015"/>
    </source>
</evidence>
<dbReference type="SUPFAM" id="SSF57701">
    <property type="entry name" value="Zn2/Cys6 DNA-binding domain"/>
    <property type="match status" value="1"/>
</dbReference>
<dbReference type="GO" id="GO:0006351">
    <property type="term" value="P:DNA-templated transcription"/>
    <property type="evidence" value="ECO:0007669"/>
    <property type="project" value="InterPro"/>
</dbReference>
<feature type="domain" description="C2H2-type" evidence="12">
    <location>
        <begin position="40"/>
        <end position="63"/>
    </location>
</feature>
<dbReference type="PROSITE" id="PS00028">
    <property type="entry name" value="ZINC_FINGER_C2H2_1"/>
    <property type="match status" value="1"/>
</dbReference>
<keyword evidence="1" id="KW-0479">Metal-binding</keyword>
<dbReference type="AlphaFoldDB" id="A0A0D2AZP7"/>
<evidence type="ECO:0000256" key="6">
    <source>
        <dbReference type="ARBA" id="ARBA00023125"/>
    </source>
</evidence>
<dbReference type="PROSITE" id="PS50157">
    <property type="entry name" value="ZINC_FINGER_C2H2_2"/>
    <property type="match status" value="2"/>
</dbReference>
<feature type="compositionally biased region" description="Polar residues" evidence="10">
    <location>
        <begin position="319"/>
        <end position="336"/>
    </location>
</feature>
<evidence type="ECO:0000256" key="9">
    <source>
        <dbReference type="PROSITE-ProRule" id="PRU00042"/>
    </source>
</evidence>
<accession>A0A0D2AZP7</accession>
<dbReference type="Gene3D" id="4.10.240.10">
    <property type="entry name" value="Zn(2)-C6 fungal-type DNA-binding domain"/>
    <property type="match status" value="1"/>
</dbReference>
<evidence type="ECO:0000313" key="14">
    <source>
        <dbReference type="Proteomes" id="UP000053342"/>
    </source>
</evidence>
<dbReference type="Pfam" id="PF00172">
    <property type="entry name" value="Zn_clus"/>
    <property type="match status" value="1"/>
</dbReference>
<dbReference type="GO" id="GO:0003677">
    <property type="term" value="F:DNA binding"/>
    <property type="evidence" value="ECO:0007669"/>
    <property type="project" value="UniProtKB-KW"/>
</dbReference>
<dbReference type="FunFam" id="3.30.160.60:FF:000100">
    <property type="entry name" value="Zinc finger 45-like"/>
    <property type="match status" value="1"/>
</dbReference>
<evidence type="ECO:0000256" key="7">
    <source>
        <dbReference type="ARBA" id="ARBA00023163"/>
    </source>
</evidence>
<dbReference type="PANTHER" id="PTHR47660">
    <property type="entry name" value="TRANSCRIPTION FACTOR WITH C2H2 AND ZN(2)-CYS(6) DNA BINDING DOMAIN (EUROFUNG)-RELATED-RELATED"/>
    <property type="match status" value="1"/>
</dbReference>
<dbReference type="Pfam" id="PF00096">
    <property type="entry name" value="zf-C2H2"/>
    <property type="match status" value="1"/>
</dbReference>
<proteinExistence type="predicted"/>
<dbReference type="InterPro" id="IPR036236">
    <property type="entry name" value="Znf_C2H2_sf"/>
</dbReference>
<evidence type="ECO:0008006" key="15">
    <source>
        <dbReference type="Google" id="ProtNLM"/>
    </source>
</evidence>
<feature type="domain" description="C2H2-type" evidence="12">
    <location>
        <begin position="9"/>
        <end position="31"/>
    </location>
</feature>
<dbReference type="SMART" id="SM00066">
    <property type="entry name" value="GAL4"/>
    <property type="match status" value="1"/>
</dbReference>
<dbReference type="InterPro" id="IPR001138">
    <property type="entry name" value="Zn2Cys6_DnaBD"/>
</dbReference>
<keyword evidence="4" id="KW-0862">Zinc</keyword>
<evidence type="ECO:0000259" key="12">
    <source>
        <dbReference type="PROSITE" id="PS50157"/>
    </source>
</evidence>
<name>A0A0D2AZP7_9EURO</name>
<dbReference type="GO" id="GO:0000981">
    <property type="term" value="F:DNA-binding transcription factor activity, RNA polymerase II-specific"/>
    <property type="evidence" value="ECO:0007669"/>
    <property type="project" value="InterPro"/>
</dbReference>
<dbReference type="SMART" id="SM00355">
    <property type="entry name" value="ZnF_C2H2"/>
    <property type="match status" value="2"/>
</dbReference>
<protein>
    <recommendedName>
        <fullName evidence="15">Zn(2)-C6 fungal-type domain-containing protein</fullName>
    </recommendedName>
</protein>
<dbReference type="SUPFAM" id="SSF57667">
    <property type="entry name" value="beta-beta-alpha zinc fingers"/>
    <property type="match status" value="1"/>
</dbReference>
<dbReference type="RefSeq" id="XP_016265517.1">
    <property type="nucleotide sequence ID" value="XM_016404512.1"/>
</dbReference>
<dbReference type="Proteomes" id="UP000053342">
    <property type="component" value="Unassembled WGS sequence"/>
</dbReference>
<dbReference type="STRING" id="215243.A0A0D2AZP7"/>
<dbReference type="GO" id="GO:0008270">
    <property type="term" value="F:zinc ion binding"/>
    <property type="evidence" value="ECO:0007669"/>
    <property type="project" value="UniProtKB-KW"/>
</dbReference>
<dbReference type="OrthoDB" id="1405595at2759"/>
<dbReference type="Pfam" id="PF04082">
    <property type="entry name" value="Fungal_trans"/>
    <property type="match status" value="1"/>
</dbReference>
<dbReference type="Gene3D" id="3.30.160.60">
    <property type="entry name" value="Classic Zinc Finger"/>
    <property type="match status" value="1"/>
</dbReference>
<evidence type="ECO:0000256" key="2">
    <source>
        <dbReference type="ARBA" id="ARBA00022737"/>
    </source>
</evidence>
<dbReference type="HOGENOM" id="CLU_009184_0_0_1"/>
<evidence type="ECO:0000256" key="8">
    <source>
        <dbReference type="ARBA" id="ARBA00023242"/>
    </source>
</evidence>
<dbReference type="InterPro" id="IPR036864">
    <property type="entry name" value="Zn2-C6_fun-type_DNA-bd_sf"/>
</dbReference>
<feature type="region of interest" description="Disordered" evidence="10">
    <location>
        <begin position="308"/>
        <end position="352"/>
    </location>
</feature>
<keyword evidence="14" id="KW-1185">Reference proteome</keyword>
<dbReference type="EMBL" id="KN847334">
    <property type="protein sequence ID" value="KIW45301.1"/>
    <property type="molecule type" value="Genomic_DNA"/>
</dbReference>
<keyword evidence="5" id="KW-0805">Transcription regulation</keyword>
<evidence type="ECO:0000256" key="4">
    <source>
        <dbReference type="ARBA" id="ARBA00022833"/>
    </source>
</evidence>
<dbReference type="InterPro" id="IPR007219">
    <property type="entry name" value="XnlR_reg_dom"/>
</dbReference>